<evidence type="ECO:0000256" key="4">
    <source>
        <dbReference type="ARBA" id="ARBA00022989"/>
    </source>
</evidence>
<keyword evidence="4 6" id="KW-1133">Transmembrane helix</keyword>
<dbReference type="PANTHER" id="PTHR30482">
    <property type="entry name" value="HIGH-AFFINITY BRANCHED-CHAIN AMINO ACID TRANSPORT SYSTEM PERMEASE"/>
    <property type="match status" value="1"/>
</dbReference>
<feature type="transmembrane region" description="Helical" evidence="6">
    <location>
        <begin position="85"/>
        <end position="103"/>
    </location>
</feature>
<accession>A0A401FU55</accession>
<name>A0A401FU55_9BACT</name>
<feature type="transmembrane region" description="Helical" evidence="6">
    <location>
        <begin position="246"/>
        <end position="271"/>
    </location>
</feature>
<dbReference type="CDD" id="cd06581">
    <property type="entry name" value="TM_PBP1_LivM_like"/>
    <property type="match status" value="1"/>
</dbReference>
<keyword evidence="3 6" id="KW-0812">Transmembrane</keyword>
<dbReference type="AlphaFoldDB" id="A0A401FU55"/>
<dbReference type="RefSeq" id="WP_124327922.1">
    <property type="nucleotide sequence ID" value="NZ_BEXT01000001.1"/>
</dbReference>
<protein>
    <submittedName>
        <fullName evidence="7">Branched-chain amino acid ABC transporter permea se</fullName>
    </submittedName>
</protein>
<evidence type="ECO:0000313" key="7">
    <source>
        <dbReference type="EMBL" id="GBC60517.1"/>
    </source>
</evidence>
<evidence type="ECO:0000256" key="3">
    <source>
        <dbReference type="ARBA" id="ARBA00022692"/>
    </source>
</evidence>
<dbReference type="InterPro" id="IPR001851">
    <property type="entry name" value="ABC_transp_permease"/>
</dbReference>
<evidence type="ECO:0000313" key="8">
    <source>
        <dbReference type="Proteomes" id="UP000288096"/>
    </source>
</evidence>
<dbReference type="Proteomes" id="UP000288096">
    <property type="component" value="Unassembled WGS sequence"/>
</dbReference>
<feature type="transmembrane region" description="Helical" evidence="6">
    <location>
        <begin position="62"/>
        <end position="79"/>
    </location>
</feature>
<evidence type="ECO:0000256" key="5">
    <source>
        <dbReference type="ARBA" id="ARBA00023136"/>
    </source>
</evidence>
<keyword evidence="8" id="KW-1185">Reference proteome</keyword>
<evidence type="ECO:0000256" key="2">
    <source>
        <dbReference type="ARBA" id="ARBA00022475"/>
    </source>
</evidence>
<feature type="transmembrane region" description="Helical" evidence="6">
    <location>
        <begin position="211"/>
        <end position="234"/>
    </location>
</feature>
<keyword evidence="2" id="KW-1003">Cell membrane</keyword>
<reference evidence="8" key="1">
    <citation type="submission" date="2017-11" db="EMBL/GenBank/DDBJ databases">
        <authorList>
            <person name="Watanabe M."/>
            <person name="Kojima H."/>
        </authorList>
    </citation>
    <scope>NUCLEOTIDE SEQUENCE [LARGE SCALE GENOMIC DNA]</scope>
    <source>
        <strain evidence="8">Tokyo 01</strain>
    </source>
</reference>
<feature type="transmembrane region" description="Helical" evidence="6">
    <location>
        <begin position="283"/>
        <end position="301"/>
    </location>
</feature>
<dbReference type="PANTHER" id="PTHR30482:SF18">
    <property type="entry name" value="BRANCHED AMINO ACID TRANSPORT SYSTEM PERMEASE"/>
    <property type="match status" value="1"/>
</dbReference>
<sequence>MTSSLLDKIAYGIFFLIIVAAGLLIENFYYLQLLTFIGINTLLALGLNMLMGYAGQISLGHAAFYGIGAYTTAILTASYNFSPWLALPCAIGLAVLVAFIVGLPTLRLSGYYLGMGTLGFGMIVHILFREWDTLTGGASGFVGIPPLELGPVSFFSGRNYFWLVWGIVLLVIILCKRIISSRMGRALRAIHDSEKAAGAIGVDTMRLKLQIFIFSAAVAALAGFLYAHLISFISPGSFNFLVSVRMVTMVVIGGMASVWGALLGASLLTLLPEWLHAFSDFEMVVYGLIMMGVMIILPQGLTRGILDIYERAREQYDKQSAPVKD</sequence>
<feature type="transmembrane region" description="Helical" evidence="6">
    <location>
        <begin position="9"/>
        <end position="25"/>
    </location>
</feature>
<dbReference type="OrthoDB" id="9780757at2"/>
<evidence type="ECO:0000256" key="6">
    <source>
        <dbReference type="SAM" id="Phobius"/>
    </source>
</evidence>
<dbReference type="GO" id="GO:0005886">
    <property type="term" value="C:plasma membrane"/>
    <property type="evidence" value="ECO:0007669"/>
    <property type="project" value="UniProtKB-SubCell"/>
</dbReference>
<keyword evidence="5 6" id="KW-0472">Membrane</keyword>
<evidence type="ECO:0000256" key="1">
    <source>
        <dbReference type="ARBA" id="ARBA00004651"/>
    </source>
</evidence>
<dbReference type="InterPro" id="IPR043428">
    <property type="entry name" value="LivM-like"/>
</dbReference>
<gene>
    <name evidence="7" type="ORF">DENIS_1474</name>
</gene>
<feature type="transmembrane region" description="Helical" evidence="6">
    <location>
        <begin position="31"/>
        <end position="50"/>
    </location>
</feature>
<reference evidence="8" key="2">
    <citation type="submission" date="2019-01" db="EMBL/GenBank/DDBJ databases">
        <title>Genome sequence of Desulfonema ishimotonii strain Tokyo 01.</title>
        <authorList>
            <person name="Fukui M."/>
        </authorList>
    </citation>
    <scope>NUCLEOTIDE SEQUENCE [LARGE SCALE GENOMIC DNA]</scope>
    <source>
        <strain evidence="8">Tokyo 01</strain>
    </source>
</reference>
<dbReference type="GO" id="GO:0015658">
    <property type="term" value="F:branched-chain amino acid transmembrane transporter activity"/>
    <property type="evidence" value="ECO:0007669"/>
    <property type="project" value="InterPro"/>
</dbReference>
<feature type="transmembrane region" description="Helical" evidence="6">
    <location>
        <begin position="160"/>
        <end position="179"/>
    </location>
</feature>
<dbReference type="EMBL" id="BEXT01000001">
    <property type="protein sequence ID" value="GBC60517.1"/>
    <property type="molecule type" value="Genomic_DNA"/>
</dbReference>
<feature type="transmembrane region" description="Helical" evidence="6">
    <location>
        <begin position="110"/>
        <end position="128"/>
    </location>
</feature>
<organism evidence="7 8">
    <name type="scientific">Desulfonema ishimotonii</name>
    <dbReference type="NCBI Taxonomy" id="45657"/>
    <lineage>
        <taxon>Bacteria</taxon>
        <taxon>Pseudomonadati</taxon>
        <taxon>Thermodesulfobacteriota</taxon>
        <taxon>Desulfobacteria</taxon>
        <taxon>Desulfobacterales</taxon>
        <taxon>Desulfococcaceae</taxon>
        <taxon>Desulfonema</taxon>
    </lineage>
</organism>
<proteinExistence type="predicted"/>
<dbReference type="Pfam" id="PF02653">
    <property type="entry name" value="BPD_transp_2"/>
    <property type="match status" value="1"/>
</dbReference>
<comment type="subcellular location">
    <subcellularLocation>
        <location evidence="1">Cell membrane</location>
        <topology evidence="1">Multi-pass membrane protein</topology>
    </subcellularLocation>
</comment>
<comment type="caution">
    <text evidence="7">The sequence shown here is derived from an EMBL/GenBank/DDBJ whole genome shotgun (WGS) entry which is preliminary data.</text>
</comment>